<keyword evidence="2" id="KW-1185">Reference proteome</keyword>
<evidence type="ECO:0000313" key="2">
    <source>
        <dbReference type="Proteomes" id="UP001330482"/>
    </source>
</evidence>
<evidence type="ECO:0000313" key="1">
    <source>
        <dbReference type="EMBL" id="WRW29622.1"/>
    </source>
</evidence>
<reference evidence="1 2" key="1">
    <citation type="submission" date="2024-01" db="EMBL/GenBank/DDBJ databases">
        <title>AV1 has a protective and therapeutic effect against plant viruses.</title>
        <authorList>
            <person name="Wang F."/>
        </authorList>
    </citation>
    <scope>NUCLEOTIDE SEQUENCE [LARGE SCALE GENOMIC DNA]</scope>
    <source>
        <strain evidence="1 2">AV1</strain>
    </source>
</reference>
<proteinExistence type="predicted"/>
<accession>A0ABZ1DBI2</accession>
<name>A0ABZ1DBI2_9ENTR</name>
<dbReference type="PROSITE" id="PS51257">
    <property type="entry name" value="PROKAR_LIPOPROTEIN"/>
    <property type="match status" value="1"/>
</dbReference>
<protein>
    <submittedName>
        <fullName evidence="1">Uncharacterized protein</fullName>
    </submittedName>
</protein>
<gene>
    <name evidence="1" type="ORF">VPX56_12410</name>
</gene>
<dbReference type="RefSeq" id="WP_263609578.1">
    <property type="nucleotide sequence ID" value="NZ_CP142124.1"/>
</dbReference>
<dbReference type="Proteomes" id="UP001330482">
    <property type="component" value="Chromosome"/>
</dbReference>
<sequence>MFTRVSLTLLALLGCIWIALIFDFGGIVHHLGVLLNALDAD</sequence>
<dbReference type="EMBL" id="CP142124">
    <property type="protein sequence ID" value="WRW29622.1"/>
    <property type="molecule type" value="Genomic_DNA"/>
</dbReference>
<organism evidence="1 2">
    <name type="scientific">Enterobacter wuhouensis</name>
    <dbReference type="NCBI Taxonomy" id="2529381"/>
    <lineage>
        <taxon>Bacteria</taxon>
        <taxon>Pseudomonadati</taxon>
        <taxon>Pseudomonadota</taxon>
        <taxon>Gammaproteobacteria</taxon>
        <taxon>Enterobacterales</taxon>
        <taxon>Enterobacteriaceae</taxon>
        <taxon>Enterobacter</taxon>
    </lineage>
</organism>